<dbReference type="EMBL" id="LK023323">
    <property type="protein sequence ID" value="CDS07086.1"/>
    <property type="molecule type" value="Genomic_DNA"/>
</dbReference>
<proteinExistence type="predicted"/>
<dbReference type="AlphaFoldDB" id="A0A077WH58"/>
<protein>
    <recommendedName>
        <fullName evidence="2">Sucrase/ferredoxin-like-domain-containing protein</fullName>
    </recommendedName>
</protein>
<dbReference type="PANTHER" id="PTHR31902:SF14">
    <property type="entry name" value="ACTIN PATCHES DISTAL PROTEIN 1"/>
    <property type="match status" value="1"/>
</dbReference>
<evidence type="ECO:0008006" key="2">
    <source>
        <dbReference type="Google" id="ProtNLM"/>
    </source>
</evidence>
<accession>A0A077WH58</accession>
<organism evidence="1">
    <name type="scientific">Lichtheimia ramosa</name>
    <dbReference type="NCBI Taxonomy" id="688394"/>
    <lineage>
        <taxon>Eukaryota</taxon>
        <taxon>Fungi</taxon>
        <taxon>Fungi incertae sedis</taxon>
        <taxon>Mucoromycota</taxon>
        <taxon>Mucoromycotina</taxon>
        <taxon>Mucoromycetes</taxon>
        <taxon>Mucorales</taxon>
        <taxon>Lichtheimiaceae</taxon>
        <taxon>Lichtheimia</taxon>
    </lineage>
</organism>
<dbReference type="Gene3D" id="3.40.30.10">
    <property type="entry name" value="Glutaredoxin"/>
    <property type="match status" value="1"/>
</dbReference>
<name>A0A077WH58_9FUNG</name>
<evidence type="ECO:0000313" key="1">
    <source>
        <dbReference type="EMBL" id="CDS07086.1"/>
    </source>
</evidence>
<dbReference type="InterPro" id="IPR009737">
    <property type="entry name" value="Aim32/Apd1-like"/>
</dbReference>
<dbReference type="OrthoDB" id="10253744at2759"/>
<reference evidence="1" key="1">
    <citation type="journal article" date="2014" name="Genome Announc.">
        <title>De novo whole-genome sequence and genome annotation of Lichtheimia ramosa.</title>
        <authorList>
            <person name="Linde J."/>
            <person name="Schwartze V."/>
            <person name="Binder U."/>
            <person name="Lass-Florl C."/>
            <person name="Voigt K."/>
            <person name="Horn F."/>
        </authorList>
    </citation>
    <scope>NUCLEOTIDE SEQUENCE</scope>
    <source>
        <strain evidence="1">JMRC FSU:6197</strain>
    </source>
</reference>
<dbReference type="InterPro" id="IPR036249">
    <property type="entry name" value="Thioredoxin-like_sf"/>
</dbReference>
<gene>
    <name evidence="1" type="ORF">LRAMOSA09609</name>
</gene>
<sequence>MLRSVSINRMTRIARPWVRLSSSQVPFDPEPFPFSRFEPCCSDQAEPMENGFVQCAKHPIPQVIGKKVDMTTELRKYERSRQLLVCVGPEAPEWSRAKVESVKDGLIHQLQEEHKSWLLQGNRATNPAMLLTTACERPSASSRPACDILMLPEFRRFPAVDPSTLSSSPFMKTMQALWNNPTTSPLPDPGIPYEDMDDIDTLVLVCTHTMRDKRCGILGPLIVDEFRKVLDEKNLLTSKGGKVEVWGVSHFGGHAFAGNVIIHQKGLGGHAYGNVRACHVPSIVDRHIIHGKVIKELWRGAVTHEK</sequence>
<dbReference type="PANTHER" id="PTHR31902">
    <property type="entry name" value="ACTIN PATCHES DISTAL PROTEIN 1"/>
    <property type="match status" value="1"/>
</dbReference>
<dbReference type="Pfam" id="PF06999">
    <property type="entry name" value="Suc_Fer-like"/>
    <property type="match status" value="1"/>
</dbReference>
<dbReference type="CDD" id="cd03062">
    <property type="entry name" value="TRX_Fd_Sucrase"/>
    <property type="match status" value="1"/>
</dbReference>
<dbReference type="SUPFAM" id="SSF52833">
    <property type="entry name" value="Thioredoxin-like"/>
    <property type="match status" value="1"/>
</dbReference>